<reference evidence="17" key="1">
    <citation type="journal article" date="2020" name="Plant Biotechnol. J.">
        <title>The pomegranate (Punica granatum L.) draft genome dissects genetic divergence between soft- and hard-seeded cultivars.</title>
        <authorList>
            <person name="Luo X."/>
            <person name="Li H."/>
            <person name="Wu Z."/>
            <person name="Yao W."/>
            <person name="Zhao P."/>
            <person name="Cao D."/>
            <person name="Yu H."/>
            <person name="Li K."/>
            <person name="Poudel K."/>
            <person name="Zhao D."/>
            <person name="Zhang F."/>
            <person name="Xia X."/>
            <person name="Chen L."/>
            <person name="Wang Q."/>
            <person name="Jing D."/>
            <person name="Cao S."/>
        </authorList>
    </citation>
    <scope>NUCLEOTIDE SEQUENCE [LARGE SCALE GENOMIC DNA]</scope>
    <source>
        <strain evidence="17">cv. Tunisia</strain>
    </source>
</reference>
<sequence length="340" mass="38143">MRHIKDPTIAFLASTEDWSSGDDSWLFKLSEIRAATNDFSNTTKLGQGGFGKVYKGKLKGGRQIAVKRLEGCSNEGKKQFKNEIMLMVRLQHRNLVKLVGFCFEGGERIIIYEFVPYASLDRFISDPNKRVLLDWTKRYKIIKGIARGLLYLHVDSQLRLIHCDLKPANILLDEKMNPKIADFGTARLFPSDQSSERTINIAGTFGYMPPEYVQHGEISLKTDVYSFGVMVLEIISGQKNGFLDIFGSSAHLASYAWNNWKKGTAMNLVDHFLKGSPVGEILYCIHIALLCVQEDVARRPTTASVTLMLNTESQSLPMPSHPAFLTDSSMTNNQALAQPE</sequence>
<dbReference type="GO" id="GO:0004674">
    <property type="term" value="F:protein serine/threonine kinase activity"/>
    <property type="evidence" value="ECO:0007669"/>
    <property type="project" value="UniProtKB-KW"/>
</dbReference>
<dbReference type="PROSITE" id="PS00108">
    <property type="entry name" value="PROTEIN_KINASE_ST"/>
    <property type="match status" value="1"/>
</dbReference>
<keyword evidence="11" id="KW-0472">Membrane</keyword>
<keyword evidence="7 14" id="KW-0547">Nucleotide-binding</keyword>
<dbReference type="InterPro" id="IPR008271">
    <property type="entry name" value="Ser/Thr_kinase_AS"/>
</dbReference>
<dbReference type="PANTHER" id="PTHR27006">
    <property type="entry name" value="PROMASTIGOTE SURFACE ANTIGEN PROTEIN PSA"/>
    <property type="match status" value="1"/>
</dbReference>
<name>A0A6P8CYB3_PUNGR</name>
<feature type="domain" description="Protein kinase" evidence="16">
    <location>
        <begin position="39"/>
        <end position="324"/>
    </location>
</feature>
<dbReference type="RefSeq" id="XP_031387064.1">
    <property type="nucleotide sequence ID" value="XM_031531204.1"/>
</dbReference>
<dbReference type="GeneID" id="116200349"/>
<evidence type="ECO:0000256" key="6">
    <source>
        <dbReference type="ARBA" id="ARBA00022737"/>
    </source>
</evidence>
<dbReference type="CDD" id="cd14066">
    <property type="entry name" value="STKc_IRAK"/>
    <property type="match status" value="1"/>
</dbReference>
<evidence type="ECO:0000256" key="9">
    <source>
        <dbReference type="ARBA" id="ARBA00022840"/>
    </source>
</evidence>
<keyword evidence="8" id="KW-0418">Kinase</keyword>
<keyword evidence="17" id="KW-1185">Reference proteome</keyword>
<dbReference type="OrthoDB" id="4062651at2759"/>
<keyword evidence="2 15" id="KW-0723">Serine/threonine-protein kinase</keyword>
<dbReference type="PROSITE" id="PS50011">
    <property type="entry name" value="PROTEIN_KINASE_DOM"/>
    <property type="match status" value="1"/>
</dbReference>
<dbReference type="SUPFAM" id="SSF56112">
    <property type="entry name" value="Protein kinase-like (PK-like)"/>
    <property type="match status" value="1"/>
</dbReference>
<evidence type="ECO:0000256" key="2">
    <source>
        <dbReference type="ARBA" id="ARBA00022527"/>
    </source>
</evidence>
<dbReference type="InterPro" id="IPR011009">
    <property type="entry name" value="Kinase-like_dom_sf"/>
</dbReference>
<evidence type="ECO:0000256" key="11">
    <source>
        <dbReference type="ARBA" id="ARBA00023136"/>
    </source>
</evidence>
<keyword evidence="6" id="KW-0677">Repeat</keyword>
<dbReference type="GO" id="GO:0005524">
    <property type="term" value="F:ATP binding"/>
    <property type="evidence" value="ECO:0007669"/>
    <property type="project" value="UniProtKB-UniRule"/>
</dbReference>
<evidence type="ECO:0000313" key="18">
    <source>
        <dbReference type="RefSeq" id="XP_031387064.1"/>
    </source>
</evidence>
<dbReference type="FunFam" id="1.10.510.10:FF:000129">
    <property type="entry name" value="cysteine-rich receptor-like protein kinase 10"/>
    <property type="match status" value="1"/>
</dbReference>
<dbReference type="FunFam" id="3.30.200.20:FF:000727">
    <property type="entry name" value="Cysteine-rich RLK (RECEPTOR-like protein kinase) 23"/>
    <property type="match status" value="1"/>
</dbReference>
<dbReference type="Gene3D" id="3.30.200.20">
    <property type="entry name" value="Phosphorylase Kinase, domain 1"/>
    <property type="match status" value="1"/>
</dbReference>
<evidence type="ECO:0000256" key="8">
    <source>
        <dbReference type="ARBA" id="ARBA00022777"/>
    </source>
</evidence>
<evidence type="ECO:0000313" key="17">
    <source>
        <dbReference type="Proteomes" id="UP000515151"/>
    </source>
</evidence>
<evidence type="ECO:0000256" key="14">
    <source>
        <dbReference type="PROSITE-ProRule" id="PRU10141"/>
    </source>
</evidence>
<evidence type="ECO:0000256" key="5">
    <source>
        <dbReference type="ARBA" id="ARBA00022729"/>
    </source>
</evidence>
<dbReference type="GO" id="GO:0006950">
    <property type="term" value="P:response to stress"/>
    <property type="evidence" value="ECO:0007669"/>
    <property type="project" value="UniProtKB-ARBA"/>
</dbReference>
<keyword evidence="12" id="KW-0675">Receptor</keyword>
<evidence type="ECO:0000256" key="15">
    <source>
        <dbReference type="RuleBase" id="RU000304"/>
    </source>
</evidence>
<keyword evidence="9 14" id="KW-0067">ATP-binding</keyword>
<reference evidence="18" key="2">
    <citation type="submission" date="2025-08" db="UniProtKB">
        <authorList>
            <consortium name="RefSeq"/>
        </authorList>
    </citation>
    <scope>IDENTIFICATION</scope>
    <source>
        <tissue evidence="18">Leaf</tissue>
    </source>
</reference>
<comment type="similarity">
    <text evidence="15">Belongs to the protein kinase superfamily.</text>
</comment>
<dbReference type="SMART" id="SM00220">
    <property type="entry name" value="S_TKc"/>
    <property type="match status" value="1"/>
</dbReference>
<keyword evidence="4" id="KW-0812">Transmembrane</keyword>
<proteinExistence type="inferred from homology"/>
<evidence type="ECO:0000259" key="16">
    <source>
        <dbReference type="PROSITE" id="PS50011"/>
    </source>
</evidence>
<feature type="binding site" evidence="14">
    <location>
        <position position="67"/>
    </location>
    <ligand>
        <name>ATP</name>
        <dbReference type="ChEBI" id="CHEBI:30616"/>
    </ligand>
</feature>
<keyword evidence="13" id="KW-0325">Glycoprotein</keyword>
<dbReference type="Gene3D" id="1.10.510.10">
    <property type="entry name" value="Transferase(Phosphotransferase) domain 1"/>
    <property type="match status" value="1"/>
</dbReference>
<keyword evidence="5" id="KW-0732">Signal</keyword>
<dbReference type="AlphaFoldDB" id="A0A6P8CYB3"/>
<accession>A0A6P8CYB3</accession>
<dbReference type="InterPro" id="IPR000719">
    <property type="entry name" value="Prot_kinase_dom"/>
</dbReference>
<dbReference type="GO" id="GO:0016020">
    <property type="term" value="C:membrane"/>
    <property type="evidence" value="ECO:0007669"/>
    <property type="project" value="UniProtKB-SubCell"/>
</dbReference>
<evidence type="ECO:0000256" key="12">
    <source>
        <dbReference type="ARBA" id="ARBA00023170"/>
    </source>
</evidence>
<dbReference type="Proteomes" id="UP000515151">
    <property type="component" value="Chromosome 3"/>
</dbReference>
<evidence type="ECO:0000256" key="10">
    <source>
        <dbReference type="ARBA" id="ARBA00022989"/>
    </source>
</evidence>
<comment type="subcellular location">
    <subcellularLocation>
        <location evidence="1">Membrane</location>
        <topology evidence="1">Single-pass membrane protein</topology>
    </subcellularLocation>
</comment>
<gene>
    <name evidence="18" type="primary">LOC116200349</name>
</gene>
<evidence type="ECO:0000256" key="13">
    <source>
        <dbReference type="ARBA" id="ARBA00023180"/>
    </source>
</evidence>
<evidence type="ECO:0000256" key="3">
    <source>
        <dbReference type="ARBA" id="ARBA00022679"/>
    </source>
</evidence>
<evidence type="ECO:0000256" key="4">
    <source>
        <dbReference type="ARBA" id="ARBA00022692"/>
    </source>
</evidence>
<keyword evidence="3" id="KW-0808">Transferase</keyword>
<dbReference type="Pfam" id="PF00069">
    <property type="entry name" value="Pkinase"/>
    <property type="match status" value="1"/>
</dbReference>
<organism evidence="17 18">
    <name type="scientific">Punica granatum</name>
    <name type="common">Pomegranate</name>
    <dbReference type="NCBI Taxonomy" id="22663"/>
    <lineage>
        <taxon>Eukaryota</taxon>
        <taxon>Viridiplantae</taxon>
        <taxon>Streptophyta</taxon>
        <taxon>Embryophyta</taxon>
        <taxon>Tracheophyta</taxon>
        <taxon>Spermatophyta</taxon>
        <taxon>Magnoliopsida</taxon>
        <taxon>eudicotyledons</taxon>
        <taxon>Gunneridae</taxon>
        <taxon>Pentapetalae</taxon>
        <taxon>rosids</taxon>
        <taxon>malvids</taxon>
        <taxon>Myrtales</taxon>
        <taxon>Lythraceae</taxon>
        <taxon>Punica</taxon>
    </lineage>
</organism>
<evidence type="ECO:0000256" key="1">
    <source>
        <dbReference type="ARBA" id="ARBA00004167"/>
    </source>
</evidence>
<evidence type="ECO:0000256" key="7">
    <source>
        <dbReference type="ARBA" id="ARBA00022741"/>
    </source>
</evidence>
<dbReference type="PANTHER" id="PTHR27006:SF634">
    <property type="entry name" value="RECEPTOR-LIKE SERINE_THREONINE-PROTEIN KINASE"/>
    <property type="match status" value="1"/>
</dbReference>
<dbReference type="InterPro" id="IPR017441">
    <property type="entry name" value="Protein_kinase_ATP_BS"/>
</dbReference>
<protein>
    <submittedName>
        <fullName evidence="18">Receptor-like protein kinase At4g00960</fullName>
    </submittedName>
</protein>
<keyword evidence="10" id="KW-1133">Transmembrane helix</keyword>
<dbReference type="PROSITE" id="PS00107">
    <property type="entry name" value="PROTEIN_KINASE_ATP"/>
    <property type="match status" value="1"/>
</dbReference>